<dbReference type="GeneID" id="110796490"/>
<reference evidence="8" key="2">
    <citation type="submission" date="2025-08" db="UniProtKB">
        <authorList>
            <consortium name="RefSeq"/>
        </authorList>
    </citation>
    <scope>IDENTIFICATION</scope>
    <source>
        <tissue evidence="8">Leaf</tissue>
    </source>
</reference>
<keyword evidence="7" id="KW-1185">Reference proteome</keyword>
<evidence type="ECO:0000313" key="8">
    <source>
        <dbReference type="RefSeq" id="XP_021857245.1"/>
    </source>
</evidence>
<dbReference type="SUPFAM" id="SSF53756">
    <property type="entry name" value="UDP-Glycosyltransferase/glycogen phosphorylase"/>
    <property type="match status" value="1"/>
</dbReference>
<gene>
    <name evidence="8" type="primary">LOC110796490</name>
</gene>
<dbReference type="FunFam" id="3.40.50.2000:FF:000060">
    <property type="entry name" value="Glycosyltransferase"/>
    <property type="match status" value="1"/>
</dbReference>
<keyword evidence="2 5" id="KW-0328">Glycosyltransferase</keyword>
<evidence type="ECO:0000313" key="7">
    <source>
        <dbReference type="Proteomes" id="UP000813463"/>
    </source>
</evidence>
<dbReference type="GO" id="GO:0120514">
    <property type="term" value="F:2-hydroxyflavanone C-glucosyltransferase activity"/>
    <property type="evidence" value="ECO:0007669"/>
    <property type="project" value="UniProtKB-EC"/>
</dbReference>
<organism evidence="7 8">
    <name type="scientific">Spinacia oleracea</name>
    <name type="common">Spinach</name>
    <dbReference type="NCBI Taxonomy" id="3562"/>
    <lineage>
        <taxon>Eukaryota</taxon>
        <taxon>Viridiplantae</taxon>
        <taxon>Streptophyta</taxon>
        <taxon>Embryophyta</taxon>
        <taxon>Tracheophyta</taxon>
        <taxon>Spermatophyta</taxon>
        <taxon>Magnoliopsida</taxon>
        <taxon>eudicotyledons</taxon>
        <taxon>Gunneridae</taxon>
        <taxon>Pentapetalae</taxon>
        <taxon>Caryophyllales</taxon>
        <taxon>Chenopodiaceae</taxon>
        <taxon>Chenopodioideae</taxon>
        <taxon>Anserineae</taxon>
        <taxon>Spinacia</taxon>
    </lineage>
</organism>
<dbReference type="AlphaFoldDB" id="A0A9R0K3M5"/>
<comment type="similarity">
    <text evidence="1 5">Belongs to the UDP-glycosyltransferase family.</text>
</comment>
<evidence type="ECO:0000256" key="4">
    <source>
        <dbReference type="ARBA" id="ARBA00051296"/>
    </source>
</evidence>
<evidence type="ECO:0000256" key="5">
    <source>
        <dbReference type="RuleBase" id="RU003718"/>
    </source>
</evidence>
<dbReference type="OrthoDB" id="5835829at2759"/>
<keyword evidence="3 5" id="KW-0808">Transferase</keyword>
<accession>A0A9R0K3M5</accession>
<dbReference type="PANTHER" id="PTHR48048:SF76">
    <property type="entry name" value="UDP-GLYCOSYLTRANSFERASE 708D1-LIKE"/>
    <property type="match status" value="1"/>
</dbReference>
<name>A0A9R0K3M5_SPIOL</name>
<evidence type="ECO:0000256" key="6">
    <source>
        <dbReference type="RuleBase" id="RU362057"/>
    </source>
</evidence>
<sequence>MDSPPTNPPHLVVCPSAGIGHLTPFLRLASMLAAASTSFDSCRITLVIIRPTLSSAEANQINTFLCTHPHVNTSEFQTLPCEHSSDGPNTNDPFLLQYDAISRSAHLLVHHLSTLSPPPSAVFSDLMFASGINKPLTDLGILNYTIITSSARFFSFMATLPYQRGKRGDIVEIPGLSPILGDDIPPIFSNPDHIFTRLIETNCKHLHEAKGIVINTFDFFEPESISALQNGKVLASLPPIFPIGPLIPFGSKIGSNKISWLNNQPSKSVLFVSFGSRTAMSKDQIKELAEGLDRSEMRFLWVIKTTVVDKEDKEELRDLLGEAFLDNTKERGLVVKDWVNQEEVLAHSAIGGFLTHCGWNSVMEAAQRGVPLLAWPLHGDQRVNAGLVEKAGLGIWERSWGWGGDKLVKGGVIAKKIKEMMTTENPRNSAGKVGEEATKAWEIDGSSRKSFETLIEKSRRKMNG</sequence>
<dbReference type="KEGG" id="soe:110796490"/>
<dbReference type="InterPro" id="IPR050481">
    <property type="entry name" value="UDP-glycosyltransf_plant"/>
</dbReference>
<dbReference type="PROSITE" id="PS00375">
    <property type="entry name" value="UDPGT"/>
    <property type="match status" value="1"/>
</dbReference>
<dbReference type="Pfam" id="PF00201">
    <property type="entry name" value="UDPGT"/>
    <property type="match status" value="1"/>
</dbReference>
<dbReference type="PANTHER" id="PTHR48048">
    <property type="entry name" value="GLYCOSYLTRANSFERASE"/>
    <property type="match status" value="1"/>
</dbReference>
<dbReference type="Proteomes" id="UP000813463">
    <property type="component" value="Chromosome 2"/>
</dbReference>
<evidence type="ECO:0000256" key="2">
    <source>
        <dbReference type="ARBA" id="ARBA00022676"/>
    </source>
</evidence>
<reference evidence="7" key="1">
    <citation type="journal article" date="2021" name="Nat. Commun.">
        <title>Genomic analyses provide insights into spinach domestication and the genetic basis of agronomic traits.</title>
        <authorList>
            <person name="Cai X."/>
            <person name="Sun X."/>
            <person name="Xu C."/>
            <person name="Sun H."/>
            <person name="Wang X."/>
            <person name="Ge C."/>
            <person name="Zhang Z."/>
            <person name="Wang Q."/>
            <person name="Fei Z."/>
            <person name="Jiao C."/>
            <person name="Wang Q."/>
        </authorList>
    </citation>
    <scope>NUCLEOTIDE SEQUENCE [LARGE SCALE GENOMIC DNA]</scope>
    <source>
        <strain evidence="7">cv. Varoflay</strain>
    </source>
</reference>
<dbReference type="EC" id="2.4.1.-" evidence="6"/>
<dbReference type="InterPro" id="IPR035595">
    <property type="entry name" value="UDP_glycos_trans_CS"/>
</dbReference>
<comment type="catalytic activity">
    <reaction evidence="4">
        <text>a 3'-hydro-2'-hydroxy-beta-oxodihydrochalcone + UDP-alpha-D-glucose = a 3'-(beta-D-glucopyranosyl)-2'-hydroxy-beta-oxodihydrochalcone + UDP + H(+)</text>
        <dbReference type="Rhea" id="RHEA:51504"/>
        <dbReference type="ChEBI" id="CHEBI:15378"/>
        <dbReference type="ChEBI" id="CHEBI:58223"/>
        <dbReference type="ChEBI" id="CHEBI:58885"/>
        <dbReference type="ChEBI" id="CHEBI:142482"/>
        <dbReference type="ChEBI" id="CHEBI:142483"/>
        <dbReference type="EC" id="2.4.1.360"/>
    </reaction>
    <physiologicalReaction direction="left-to-right" evidence="4">
        <dbReference type="Rhea" id="RHEA:51505"/>
    </physiologicalReaction>
</comment>
<dbReference type="CDD" id="cd03784">
    <property type="entry name" value="GT1_Gtf-like"/>
    <property type="match status" value="1"/>
</dbReference>
<proteinExistence type="inferred from homology"/>
<dbReference type="RefSeq" id="XP_021857245.1">
    <property type="nucleotide sequence ID" value="XM_022001553.2"/>
</dbReference>
<dbReference type="GO" id="GO:0035251">
    <property type="term" value="F:UDP-glucosyltransferase activity"/>
    <property type="evidence" value="ECO:0000318"/>
    <property type="project" value="GO_Central"/>
</dbReference>
<protein>
    <recommendedName>
        <fullName evidence="6">Glycosyltransferase</fullName>
        <ecNumber evidence="6">2.4.1.-</ecNumber>
    </recommendedName>
</protein>
<evidence type="ECO:0000256" key="3">
    <source>
        <dbReference type="ARBA" id="ARBA00022679"/>
    </source>
</evidence>
<evidence type="ECO:0000256" key="1">
    <source>
        <dbReference type="ARBA" id="ARBA00009995"/>
    </source>
</evidence>
<dbReference type="InterPro" id="IPR002213">
    <property type="entry name" value="UDP_glucos_trans"/>
</dbReference>
<dbReference type="Gene3D" id="3.40.50.2000">
    <property type="entry name" value="Glycogen Phosphorylase B"/>
    <property type="match status" value="2"/>
</dbReference>